<sequence>MTKAIAAFLILAMVVQLIKPLGVPGLRRRGDFWKLAVLAFVIWSVVLLIRP</sequence>
<gene>
    <name evidence="2" type="ORF">ACFOHV_12360</name>
</gene>
<proteinExistence type="predicted"/>
<evidence type="ECO:0000313" key="2">
    <source>
        <dbReference type="EMBL" id="MFC3164066.1"/>
    </source>
</evidence>
<evidence type="ECO:0000256" key="1">
    <source>
        <dbReference type="SAM" id="Phobius"/>
    </source>
</evidence>
<dbReference type="Proteomes" id="UP001595647">
    <property type="component" value="Unassembled WGS sequence"/>
</dbReference>
<evidence type="ECO:0000313" key="3">
    <source>
        <dbReference type="Proteomes" id="UP001595647"/>
    </source>
</evidence>
<dbReference type="RefSeq" id="WP_182306484.1">
    <property type="nucleotide sequence ID" value="NZ_CP059896.1"/>
</dbReference>
<keyword evidence="1" id="KW-0812">Transmembrane</keyword>
<keyword evidence="3" id="KW-1185">Reference proteome</keyword>
<reference evidence="3" key="1">
    <citation type="journal article" date="2019" name="Int. J. Syst. Evol. Microbiol.">
        <title>The Global Catalogue of Microorganisms (GCM) 10K type strain sequencing project: providing services to taxonomists for standard genome sequencing and annotation.</title>
        <authorList>
            <consortium name="The Broad Institute Genomics Platform"/>
            <consortium name="The Broad Institute Genome Sequencing Center for Infectious Disease"/>
            <person name="Wu L."/>
            <person name="Ma J."/>
        </authorList>
    </citation>
    <scope>NUCLEOTIDE SEQUENCE [LARGE SCALE GENOMIC DNA]</scope>
    <source>
        <strain evidence="3">KCTC 52231</strain>
    </source>
</reference>
<dbReference type="EMBL" id="JBHRTG010000018">
    <property type="protein sequence ID" value="MFC3164066.1"/>
    <property type="molecule type" value="Genomic_DNA"/>
</dbReference>
<keyword evidence="1" id="KW-0472">Membrane</keyword>
<accession>A0ABV7I2X5</accession>
<name>A0ABV7I2X5_9HYPH</name>
<feature type="transmembrane region" description="Helical" evidence="1">
    <location>
        <begin position="32"/>
        <end position="49"/>
    </location>
</feature>
<protein>
    <submittedName>
        <fullName evidence="2">Uncharacterized protein</fullName>
    </submittedName>
</protein>
<keyword evidence="1" id="KW-1133">Transmembrane helix</keyword>
<organism evidence="2 3">
    <name type="scientific">Ciceribacter thiooxidans</name>
    <dbReference type="NCBI Taxonomy" id="1969821"/>
    <lineage>
        <taxon>Bacteria</taxon>
        <taxon>Pseudomonadati</taxon>
        <taxon>Pseudomonadota</taxon>
        <taxon>Alphaproteobacteria</taxon>
        <taxon>Hyphomicrobiales</taxon>
        <taxon>Rhizobiaceae</taxon>
        <taxon>Ciceribacter</taxon>
    </lineage>
</organism>
<comment type="caution">
    <text evidence="2">The sequence shown here is derived from an EMBL/GenBank/DDBJ whole genome shotgun (WGS) entry which is preliminary data.</text>
</comment>